<dbReference type="EMBL" id="RWGY01000007">
    <property type="protein sequence ID" value="TVU41581.1"/>
    <property type="molecule type" value="Genomic_DNA"/>
</dbReference>
<dbReference type="Gramene" id="TVU41581">
    <property type="protein sequence ID" value="TVU41581"/>
    <property type="gene ID" value="EJB05_15112"/>
</dbReference>
<keyword evidence="3" id="KW-1185">Reference proteome</keyword>
<name>A0A5J9W0X5_9POAL</name>
<evidence type="ECO:0000256" key="1">
    <source>
        <dbReference type="SAM" id="MobiDB-lite"/>
    </source>
</evidence>
<accession>A0A5J9W0X5</accession>
<sequence length="154" mass="14665">MAALAPGAAGAGGGGGSWTVLVPSAVAAEWSALELVGGRAGTQAAAAAGSGSRGGDGVPEVALEIAALLAAAGAAGSRVGEGWRGGAVGGLPGRGTGEGAPYFIPIVFVPNKPKKVSGAATPVKSGATTPVKSETPMDKSKTNVGRSDAKKECQ</sequence>
<dbReference type="AlphaFoldDB" id="A0A5J9W0X5"/>
<protein>
    <submittedName>
        <fullName evidence="2">Uncharacterized protein</fullName>
    </submittedName>
</protein>
<dbReference type="Proteomes" id="UP000324897">
    <property type="component" value="Chromosome 4"/>
</dbReference>
<feature type="compositionally biased region" description="Basic and acidic residues" evidence="1">
    <location>
        <begin position="135"/>
        <end position="154"/>
    </location>
</feature>
<organism evidence="2 3">
    <name type="scientific">Eragrostis curvula</name>
    <name type="common">weeping love grass</name>
    <dbReference type="NCBI Taxonomy" id="38414"/>
    <lineage>
        <taxon>Eukaryota</taxon>
        <taxon>Viridiplantae</taxon>
        <taxon>Streptophyta</taxon>
        <taxon>Embryophyta</taxon>
        <taxon>Tracheophyta</taxon>
        <taxon>Spermatophyta</taxon>
        <taxon>Magnoliopsida</taxon>
        <taxon>Liliopsida</taxon>
        <taxon>Poales</taxon>
        <taxon>Poaceae</taxon>
        <taxon>PACMAD clade</taxon>
        <taxon>Chloridoideae</taxon>
        <taxon>Eragrostideae</taxon>
        <taxon>Eragrostidinae</taxon>
        <taxon>Eragrostis</taxon>
    </lineage>
</organism>
<feature type="non-terminal residue" evidence="2">
    <location>
        <position position="1"/>
    </location>
</feature>
<feature type="non-terminal residue" evidence="2">
    <location>
        <position position="154"/>
    </location>
</feature>
<evidence type="ECO:0000313" key="3">
    <source>
        <dbReference type="Proteomes" id="UP000324897"/>
    </source>
</evidence>
<comment type="caution">
    <text evidence="2">The sequence shown here is derived from an EMBL/GenBank/DDBJ whole genome shotgun (WGS) entry which is preliminary data.</text>
</comment>
<gene>
    <name evidence="2" type="ORF">EJB05_15112</name>
</gene>
<evidence type="ECO:0000313" key="2">
    <source>
        <dbReference type="EMBL" id="TVU41581.1"/>
    </source>
</evidence>
<proteinExistence type="predicted"/>
<feature type="region of interest" description="Disordered" evidence="1">
    <location>
        <begin position="115"/>
        <end position="154"/>
    </location>
</feature>
<reference evidence="2 3" key="1">
    <citation type="journal article" date="2019" name="Sci. Rep.">
        <title>A high-quality genome of Eragrostis curvula grass provides insights into Poaceae evolution and supports new strategies to enhance forage quality.</title>
        <authorList>
            <person name="Carballo J."/>
            <person name="Santos B.A.C.M."/>
            <person name="Zappacosta D."/>
            <person name="Garbus I."/>
            <person name="Selva J.P."/>
            <person name="Gallo C.A."/>
            <person name="Diaz A."/>
            <person name="Albertini E."/>
            <person name="Caccamo M."/>
            <person name="Echenique V."/>
        </authorList>
    </citation>
    <scope>NUCLEOTIDE SEQUENCE [LARGE SCALE GENOMIC DNA]</scope>
    <source>
        <strain evidence="3">cv. Victoria</strain>
        <tissue evidence="2">Leaf</tissue>
    </source>
</reference>